<dbReference type="Pfam" id="PF26298">
    <property type="entry name" value="MurL_epimerase_C"/>
    <property type="match status" value="1"/>
</dbReference>
<evidence type="ECO:0000313" key="5">
    <source>
        <dbReference type="Proteomes" id="UP000610760"/>
    </source>
</evidence>
<keyword evidence="1" id="KW-0573">Peptidoglycan synthesis</keyword>
<accession>A0A926I7W7</accession>
<dbReference type="GO" id="GO:0016855">
    <property type="term" value="F:racemase and epimerase activity, acting on amino acids and derivatives"/>
    <property type="evidence" value="ECO:0007669"/>
    <property type="project" value="UniProtKB-UniRule"/>
</dbReference>
<keyword evidence="5" id="KW-1185">Reference proteome</keyword>
<dbReference type="EC" id="5.1.1.23" evidence="1"/>
<comment type="catalytic activity">
    <reaction evidence="1">
        <text>UDP-N-acetyl-alpha-D-muramoyl-L-alanyl-L-glutamate + ATP + H2O = UDP-N-acetyl-alpha-D-muramoyl-L-alanyl-D-glutamate + AMP + diphosphate + H(+)</text>
        <dbReference type="Rhea" id="RHEA:58812"/>
        <dbReference type="ChEBI" id="CHEBI:15377"/>
        <dbReference type="ChEBI" id="CHEBI:15378"/>
        <dbReference type="ChEBI" id="CHEBI:30616"/>
        <dbReference type="ChEBI" id="CHEBI:33019"/>
        <dbReference type="ChEBI" id="CHEBI:83900"/>
        <dbReference type="ChEBI" id="CHEBI:142725"/>
        <dbReference type="ChEBI" id="CHEBI:456215"/>
        <dbReference type="EC" id="5.1.1.23"/>
    </reaction>
</comment>
<evidence type="ECO:0000259" key="2">
    <source>
        <dbReference type="Pfam" id="PF26298"/>
    </source>
</evidence>
<dbReference type="Proteomes" id="UP000610760">
    <property type="component" value="Unassembled WGS sequence"/>
</dbReference>
<dbReference type="GO" id="GO:0008360">
    <property type="term" value="P:regulation of cell shape"/>
    <property type="evidence" value="ECO:0007669"/>
    <property type="project" value="UniProtKB-KW"/>
</dbReference>
<dbReference type="GO" id="GO:0071555">
    <property type="term" value="P:cell wall organization"/>
    <property type="evidence" value="ECO:0007669"/>
    <property type="project" value="UniProtKB-KW"/>
</dbReference>
<reference evidence="4" key="1">
    <citation type="submission" date="2020-08" db="EMBL/GenBank/DDBJ databases">
        <title>Genome public.</title>
        <authorList>
            <person name="Liu C."/>
            <person name="Sun Q."/>
        </authorList>
    </citation>
    <scope>NUCLEOTIDE SEQUENCE</scope>
    <source>
        <strain evidence="4">NSJ-33</strain>
    </source>
</reference>
<keyword evidence="1" id="KW-0132">Cell division</keyword>
<organism evidence="4 5">
    <name type="scientific">Fumia xinanensis</name>
    <dbReference type="NCBI Taxonomy" id="2763659"/>
    <lineage>
        <taxon>Bacteria</taxon>
        <taxon>Bacillati</taxon>
        <taxon>Bacillota</taxon>
        <taxon>Clostridia</taxon>
        <taxon>Eubacteriales</taxon>
        <taxon>Oscillospiraceae</taxon>
        <taxon>Fumia</taxon>
    </lineage>
</organism>
<dbReference type="Pfam" id="PF26299">
    <property type="entry name" value="MurL_N"/>
    <property type="match status" value="1"/>
</dbReference>
<name>A0A926I7W7_9FIRM</name>
<dbReference type="RefSeq" id="WP_249295361.1">
    <property type="nucleotide sequence ID" value="NZ_JACRSV010000003.1"/>
</dbReference>
<feature type="domain" description="MurL N-terminal" evidence="3">
    <location>
        <begin position="8"/>
        <end position="292"/>
    </location>
</feature>
<evidence type="ECO:0000256" key="1">
    <source>
        <dbReference type="HAMAP-Rule" id="MF_02209"/>
    </source>
</evidence>
<comment type="function">
    <text evidence="1">Cell wall formation. Catalyzes epimerization of the terminal L-glutamate in UDP-N-acetyl-alpha-D-muramoyl-L-alanyl-L-glutamate.</text>
</comment>
<dbReference type="GO" id="GO:0009252">
    <property type="term" value="P:peptidoglycan biosynthetic process"/>
    <property type="evidence" value="ECO:0007669"/>
    <property type="project" value="UniProtKB-UniRule"/>
</dbReference>
<keyword evidence="1" id="KW-0133">Cell shape</keyword>
<sequence>MDKFETFREQYPEFVYKDFSVEESEKKIKVQYHFFITGLSEFHPEWVFPKEERQNISAENPVVQNLLFSIGLVELISYWKITCSPRVIVKAGKLSQEQVCWWKKQYYNGLGEFFYKNGVETDLESFMTIVSEGKAYLKAEGPRQLEGSLIPIGGGKDSIVTLELLKGEREKNRCYIINPRGATIKSAETAGYDKNQIVSVSRTLDHNMLELNKQGFLNGHTPFSALVAFSSVLSAYMTGRKYVVLSNESSANESTVAGTDVNHQYSKSFQFEQDFHNYEAKYIGSGVYYFSLLRPWSEFQIAEYFSRLKAYHSIFRSCNAGSKQDIWCGSCSKCLFVFLILSPFLTEEELCSIFGRNLLEDENMLPILDQLIGVEAEKPFECVGSREEINVALSMTVGRQLKEGRKLPLLLAHYIETGLYGHYKDRLNPYEGYYNEENLVPNRFGTLLKQALNEEELR</sequence>
<comment type="pathway">
    <text evidence="1">Cell wall biogenesis; peptidoglycan biosynthesis.</text>
</comment>
<proteinExistence type="inferred from homology"/>
<dbReference type="InterPro" id="IPR058741">
    <property type="entry name" value="MurL_C"/>
</dbReference>
<dbReference type="GO" id="GO:0051301">
    <property type="term" value="P:cell division"/>
    <property type="evidence" value="ECO:0007669"/>
    <property type="project" value="UniProtKB-KW"/>
</dbReference>
<dbReference type="GO" id="GO:0005737">
    <property type="term" value="C:cytoplasm"/>
    <property type="evidence" value="ECO:0007669"/>
    <property type="project" value="UniProtKB-UniRule"/>
</dbReference>
<evidence type="ECO:0000259" key="3">
    <source>
        <dbReference type="Pfam" id="PF26299"/>
    </source>
</evidence>
<dbReference type="InterPro" id="IPR058740">
    <property type="entry name" value="MurL_N"/>
</dbReference>
<gene>
    <name evidence="1" type="primary">murL</name>
    <name evidence="4" type="ORF">H8710_09805</name>
</gene>
<evidence type="ECO:0000313" key="4">
    <source>
        <dbReference type="EMBL" id="MBC8560356.1"/>
    </source>
</evidence>
<keyword evidence="1" id="KW-0131">Cell cycle</keyword>
<dbReference type="InterPro" id="IPR043689">
    <property type="entry name" value="MurL"/>
</dbReference>
<dbReference type="HAMAP" id="MF_02209">
    <property type="entry name" value="MurL"/>
    <property type="match status" value="1"/>
</dbReference>
<comment type="caution">
    <text evidence="4">The sequence shown here is derived from an EMBL/GenBank/DDBJ whole genome shotgun (WGS) entry which is preliminary data.</text>
</comment>
<feature type="domain" description="MurL C-terminal" evidence="2">
    <location>
        <begin position="315"/>
        <end position="400"/>
    </location>
</feature>
<keyword evidence="1" id="KW-0961">Cell wall biogenesis/degradation</keyword>
<protein>
    <recommendedName>
        <fullName evidence="1">UDP-N-acetyl-alpha-D-muramoyl-L-alanyl-L-glutamate epimerase</fullName>
        <ecNumber evidence="1">5.1.1.23</ecNumber>
    </recommendedName>
    <alternativeName>
        <fullName evidence="1">UDP-MurNAc-L-Ala-L-Glu epimerase</fullName>
    </alternativeName>
</protein>
<dbReference type="AlphaFoldDB" id="A0A926I7W7"/>
<dbReference type="EMBL" id="JACRSV010000003">
    <property type="protein sequence ID" value="MBC8560356.1"/>
    <property type="molecule type" value="Genomic_DNA"/>
</dbReference>
<comment type="similarity">
    <text evidence="1">Belongs to the MurL family.</text>
</comment>
<keyword evidence="1" id="KW-0413">Isomerase</keyword>